<name>A0A9P7VFY0_9AGAR</name>
<accession>A0A9P7VFY0</accession>
<dbReference type="RefSeq" id="XP_043033347.1">
    <property type="nucleotide sequence ID" value="XM_043178060.1"/>
</dbReference>
<dbReference type="EMBL" id="MU250582">
    <property type="protein sequence ID" value="KAG7439847.1"/>
    <property type="molecule type" value="Genomic_DNA"/>
</dbReference>
<evidence type="ECO:0000313" key="1">
    <source>
        <dbReference type="EMBL" id="KAG7439847.1"/>
    </source>
</evidence>
<gene>
    <name evidence="1" type="ORF">BT62DRAFT_1013390</name>
</gene>
<organism evidence="1 2">
    <name type="scientific">Guyanagaster necrorhizus</name>
    <dbReference type="NCBI Taxonomy" id="856835"/>
    <lineage>
        <taxon>Eukaryota</taxon>
        <taxon>Fungi</taxon>
        <taxon>Dikarya</taxon>
        <taxon>Basidiomycota</taxon>
        <taxon>Agaricomycotina</taxon>
        <taxon>Agaricomycetes</taxon>
        <taxon>Agaricomycetidae</taxon>
        <taxon>Agaricales</taxon>
        <taxon>Marasmiineae</taxon>
        <taxon>Physalacriaceae</taxon>
        <taxon>Guyanagaster</taxon>
    </lineage>
</organism>
<sequence length="300" mass="33361">MCSSGVEPEDTTHGKPMWYKYHDELTTSVSKMVRSTDLRIRAYKRVLLQLRHKRPADKEDGDYYEGVADVVDHGRVHAIWTWTVDRGVPECRACSASSGPTSPCLSPDTTDAMSVAFAVGSPRHTSLIASMLVDPCTGADLSIFSLWHTDLFLWQALHHTICVSAWSSPQTRTYLIPKVLASMDSLRSLSFPSFYIHTVHHHSSTSSLSTLIRLRTRLSLFPMPPLLSLPSTSTPTQHLFTHTSATLLPNLVNLHGPPHLIFPLAPSRPLIDMWITVSILSEQFQRSLGLAVLKGDKTIV</sequence>
<reference evidence="1" key="1">
    <citation type="submission" date="2020-11" db="EMBL/GenBank/DDBJ databases">
        <title>Adaptations for nitrogen fixation in a non-lichenized fungal sporocarp promotes dispersal by wood-feeding termites.</title>
        <authorList>
            <consortium name="DOE Joint Genome Institute"/>
            <person name="Koch R.A."/>
            <person name="Yoon G."/>
            <person name="Arayal U."/>
            <person name="Lail K."/>
            <person name="Amirebrahimi M."/>
            <person name="Labutti K."/>
            <person name="Lipzen A."/>
            <person name="Riley R."/>
            <person name="Barry K."/>
            <person name="Henrissat B."/>
            <person name="Grigoriev I.V."/>
            <person name="Herr J.R."/>
            <person name="Aime M.C."/>
        </authorList>
    </citation>
    <scope>NUCLEOTIDE SEQUENCE</scope>
    <source>
        <strain evidence="1">MCA 3950</strain>
    </source>
</reference>
<keyword evidence="2" id="KW-1185">Reference proteome</keyword>
<proteinExistence type="predicted"/>
<dbReference type="Proteomes" id="UP000812287">
    <property type="component" value="Unassembled WGS sequence"/>
</dbReference>
<evidence type="ECO:0000313" key="2">
    <source>
        <dbReference type="Proteomes" id="UP000812287"/>
    </source>
</evidence>
<dbReference type="OrthoDB" id="3063350at2759"/>
<dbReference type="GeneID" id="66100347"/>
<comment type="caution">
    <text evidence="1">The sequence shown here is derived from an EMBL/GenBank/DDBJ whole genome shotgun (WGS) entry which is preliminary data.</text>
</comment>
<dbReference type="AlphaFoldDB" id="A0A9P7VFY0"/>
<protein>
    <submittedName>
        <fullName evidence="1">Uncharacterized protein</fullName>
    </submittedName>
</protein>